<gene>
    <name evidence="2" type="ORF">IAD46_00465</name>
</gene>
<dbReference type="EMBL" id="DVLF01000016">
    <property type="protein sequence ID" value="HIT49476.1"/>
    <property type="molecule type" value="Genomic_DNA"/>
</dbReference>
<reference evidence="2" key="1">
    <citation type="submission" date="2020-10" db="EMBL/GenBank/DDBJ databases">
        <authorList>
            <person name="Gilroy R."/>
        </authorList>
    </citation>
    <scope>NUCLEOTIDE SEQUENCE</scope>
    <source>
        <strain evidence="2">ChiW17-6978</strain>
    </source>
</reference>
<dbReference type="Pfam" id="PF13476">
    <property type="entry name" value="AAA_23"/>
    <property type="match status" value="1"/>
</dbReference>
<feature type="domain" description="Rad50/SbcC-type AAA" evidence="1">
    <location>
        <begin position="12"/>
        <end position="48"/>
    </location>
</feature>
<dbReference type="Gene3D" id="3.40.50.300">
    <property type="entry name" value="P-loop containing nucleotide triphosphate hydrolases"/>
    <property type="match status" value="1"/>
</dbReference>
<comment type="caution">
    <text evidence="2">The sequence shown here is derived from an EMBL/GenBank/DDBJ whole genome shotgun (WGS) entry which is preliminary data.</text>
</comment>
<organism evidence="2 3">
    <name type="scientific">Candidatus Pelethenecus faecipullorum</name>
    <dbReference type="NCBI Taxonomy" id="2840900"/>
    <lineage>
        <taxon>Bacteria</taxon>
        <taxon>Bacillati</taxon>
        <taxon>Mycoplasmatota</taxon>
        <taxon>Mollicutes</taxon>
        <taxon>Candidatus Pelethenecus</taxon>
    </lineage>
</organism>
<sequence length="53" mass="5951">MLEVNHLTVVFDGFELYRNCQFKLSDPGIYFLEGKNGTGKSTLLKALKGSIRT</sequence>
<proteinExistence type="predicted"/>
<evidence type="ECO:0000259" key="1">
    <source>
        <dbReference type="Pfam" id="PF13476"/>
    </source>
</evidence>
<evidence type="ECO:0000313" key="3">
    <source>
        <dbReference type="Proteomes" id="UP000886758"/>
    </source>
</evidence>
<protein>
    <submittedName>
        <fullName evidence="2">AAA family ATPase</fullName>
    </submittedName>
</protein>
<dbReference type="GO" id="GO:0016887">
    <property type="term" value="F:ATP hydrolysis activity"/>
    <property type="evidence" value="ECO:0007669"/>
    <property type="project" value="InterPro"/>
</dbReference>
<dbReference type="InterPro" id="IPR027417">
    <property type="entry name" value="P-loop_NTPase"/>
</dbReference>
<feature type="non-terminal residue" evidence="2">
    <location>
        <position position="53"/>
    </location>
</feature>
<dbReference type="SUPFAM" id="SSF52540">
    <property type="entry name" value="P-loop containing nucleoside triphosphate hydrolases"/>
    <property type="match status" value="1"/>
</dbReference>
<reference evidence="2" key="2">
    <citation type="journal article" date="2021" name="PeerJ">
        <title>Extensive microbial diversity within the chicken gut microbiome revealed by metagenomics and culture.</title>
        <authorList>
            <person name="Gilroy R."/>
            <person name="Ravi A."/>
            <person name="Getino M."/>
            <person name="Pursley I."/>
            <person name="Horton D.L."/>
            <person name="Alikhan N.F."/>
            <person name="Baker D."/>
            <person name="Gharbi K."/>
            <person name="Hall N."/>
            <person name="Watson M."/>
            <person name="Adriaenssens E.M."/>
            <person name="Foster-Nyarko E."/>
            <person name="Jarju S."/>
            <person name="Secka A."/>
            <person name="Antonio M."/>
            <person name="Oren A."/>
            <person name="Chaudhuri R.R."/>
            <person name="La Ragione R."/>
            <person name="Hildebrand F."/>
            <person name="Pallen M.J."/>
        </authorList>
    </citation>
    <scope>NUCLEOTIDE SEQUENCE</scope>
    <source>
        <strain evidence="2">ChiW17-6978</strain>
    </source>
</reference>
<dbReference type="InterPro" id="IPR038729">
    <property type="entry name" value="Rad50/SbcC_AAA"/>
</dbReference>
<dbReference type="GO" id="GO:0006302">
    <property type="term" value="P:double-strand break repair"/>
    <property type="evidence" value="ECO:0007669"/>
    <property type="project" value="InterPro"/>
</dbReference>
<dbReference type="Proteomes" id="UP000886758">
    <property type="component" value="Unassembled WGS sequence"/>
</dbReference>
<accession>A0A9D1GR75</accession>
<dbReference type="AlphaFoldDB" id="A0A9D1GR75"/>
<evidence type="ECO:0000313" key="2">
    <source>
        <dbReference type="EMBL" id="HIT49476.1"/>
    </source>
</evidence>
<name>A0A9D1GR75_9MOLU</name>